<feature type="domain" description="Glycosyltransferase 2-like" evidence="1">
    <location>
        <begin position="6"/>
        <end position="162"/>
    </location>
</feature>
<dbReference type="InterPro" id="IPR013216">
    <property type="entry name" value="Methyltransf_11"/>
</dbReference>
<dbReference type="InterPro" id="IPR029044">
    <property type="entry name" value="Nucleotide-diphossugar_trans"/>
</dbReference>
<dbReference type="EMBL" id="FONY01000019">
    <property type="protein sequence ID" value="SFF18299.1"/>
    <property type="molecule type" value="Genomic_DNA"/>
</dbReference>
<dbReference type="Gene3D" id="3.40.50.150">
    <property type="entry name" value="Vaccinia Virus protein VP39"/>
    <property type="match status" value="1"/>
</dbReference>
<accession>A0A1I2GMR0</accession>
<dbReference type="Pfam" id="PF08241">
    <property type="entry name" value="Methyltransf_11"/>
    <property type="match status" value="1"/>
</dbReference>
<proteinExistence type="predicted"/>
<dbReference type="PANTHER" id="PTHR22916:SF64">
    <property type="entry name" value="TRANSFERASE, PUTATIVE-RELATED"/>
    <property type="match status" value="1"/>
</dbReference>
<keyword evidence="4" id="KW-1185">Reference proteome</keyword>
<keyword evidence="3" id="KW-0489">Methyltransferase</keyword>
<dbReference type="GO" id="GO:0032259">
    <property type="term" value="P:methylation"/>
    <property type="evidence" value="ECO:0007669"/>
    <property type="project" value="UniProtKB-KW"/>
</dbReference>
<dbReference type="CDD" id="cd02440">
    <property type="entry name" value="AdoMet_MTases"/>
    <property type="match status" value="1"/>
</dbReference>
<dbReference type="OrthoDB" id="597270at2"/>
<evidence type="ECO:0000313" key="3">
    <source>
        <dbReference type="EMBL" id="SFF18299.1"/>
    </source>
</evidence>
<protein>
    <submittedName>
        <fullName evidence="3">Methyltransferase domain-containing protein</fullName>
    </submittedName>
</protein>
<name>A0A1I2GMR0_9BACT</name>
<dbReference type="CDD" id="cd00761">
    <property type="entry name" value="Glyco_tranf_GTA_type"/>
    <property type="match status" value="1"/>
</dbReference>
<evidence type="ECO:0000259" key="1">
    <source>
        <dbReference type="Pfam" id="PF00535"/>
    </source>
</evidence>
<gene>
    <name evidence="3" type="ORF">SAMN04488541_101923</name>
</gene>
<evidence type="ECO:0000313" key="4">
    <source>
        <dbReference type="Proteomes" id="UP000199513"/>
    </source>
</evidence>
<dbReference type="PANTHER" id="PTHR22916">
    <property type="entry name" value="GLYCOSYLTRANSFERASE"/>
    <property type="match status" value="1"/>
</dbReference>
<dbReference type="AlphaFoldDB" id="A0A1I2GMR0"/>
<evidence type="ECO:0000259" key="2">
    <source>
        <dbReference type="Pfam" id="PF08241"/>
    </source>
</evidence>
<dbReference type="Proteomes" id="UP000199513">
    <property type="component" value="Unassembled WGS sequence"/>
</dbReference>
<dbReference type="InterPro" id="IPR029063">
    <property type="entry name" value="SAM-dependent_MTases_sf"/>
</dbReference>
<dbReference type="GO" id="GO:0008757">
    <property type="term" value="F:S-adenosylmethionine-dependent methyltransferase activity"/>
    <property type="evidence" value="ECO:0007669"/>
    <property type="project" value="InterPro"/>
</dbReference>
<dbReference type="Pfam" id="PF00535">
    <property type="entry name" value="Glycos_transf_2"/>
    <property type="match status" value="1"/>
</dbReference>
<sequence>MTPQVSIIIPCYNRANLIGATLESVIGQTYQNWECIVVDDYSTDQSRETIQAYCAKDTRVKYLLNHRKKGAQGARNTGILESKGKYIQFFDSDDVMLPQLIEALYAHIFQSNADIVTCFSYVVDENGKEIGKFEWVNKGNILEGLLNGNNYVDYNCALIKKELLLKIGLTDEYCPSFQEWDTHIRLSEFAQYSTVHRLLIKYYRRTSGTISSDDKRTVEGYLYILNKHRNKFLTNIDVFQKQGLTALSLAEKTNDIKYIKKVKSKLTKLIPRFRKLLNKDQPSMYRKVINLAEQLYHKVFTTISVAEPAKPKRKSGNYISCEETVNEANKRGLSVGEYVEEIWNQQGQSEEVILELHSYGFFQTGSTMLEIGGGTGRYIDHVLKKYPVKNIISYEIAEDWSYYLEEKYAPILVRRDSDGFNLKFEKDSSIDNLVAHGVFVYLPLLHAFHYFREIARVTKNKGLVAFDIYTAEQFDIPMIDNWLDKGGHYYPVIISQQLVVDYFSKLCFTYLGSFNNKHGYSFSTYLVFQKND</sequence>
<feature type="domain" description="Methyltransferase type 11" evidence="2">
    <location>
        <begin position="369"/>
        <end position="466"/>
    </location>
</feature>
<reference evidence="3 4" key="1">
    <citation type="submission" date="2016-10" db="EMBL/GenBank/DDBJ databases">
        <authorList>
            <person name="de Groot N.N."/>
        </authorList>
    </citation>
    <scope>NUCLEOTIDE SEQUENCE [LARGE SCALE GENOMIC DNA]</scope>
    <source>
        <strain>GEY</strain>
        <strain evidence="4">DSM 9560</strain>
    </source>
</reference>
<dbReference type="STRING" id="1003.SAMN04488541_101923"/>
<dbReference type="RefSeq" id="WP_091545348.1">
    <property type="nucleotide sequence ID" value="NZ_FONY01000019.1"/>
</dbReference>
<dbReference type="SUPFAM" id="SSF53335">
    <property type="entry name" value="S-adenosyl-L-methionine-dependent methyltransferases"/>
    <property type="match status" value="1"/>
</dbReference>
<dbReference type="SUPFAM" id="SSF53448">
    <property type="entry name" value="Nucleotide-diphospho-sugar transferases"/>
    <property type="match status" value="1"/>
</dbReference>
<dbReference type="InterPro" id="IPR001173">
    <property type="entry name" value="Glyco_trans_2-like"/>
</dbReference>
<keyword evidence="3" id="KW-0808">Transferase</keyword>
<dbReference type="Gene3D" id="3.90.550.10">
    <property type="entry name" value="Spore Coat Polysaccharide Biosynthesis Protein SpsA, Chain A"/>
    <property type="match status" value="1"/>
</dbReference>
<dbReference type="GO" id="GO:0016758">
    <property type="term" value="F:hexosyltransferase activity"/>
    <property type="evidence" value="ECO:0007669"/>
    <property type="project" value="UniProtKB-ARBA"/>
</dbReference>
<organism evidence="3 4">
    <name type="scientific">Thermoflexibacter ruber</name>
    <dbReference type="NCBI Taxonomy" id="1003"/>
    <lineage>
        <taxon>Bacteria</taxon>
        <taxon>Pseudomonadati</taxon>
        <taxon>Bacteroidota</taxon>
        <taxon>Cytophagia</taxon>
        <taxon>Cytophagales</taxon>
        <taxon>Thermoflexibacteraceae</taxon>
        <taxon>Thermoflexibacter</taxon>
    </lineage>
</organism>